<reference evidence="3 4" key="1">
    <citation type="submission" date="2019-11" db="EMBL/GenBank/DDBJ databases">
        <title>Gracilibacillus salitolerans sp. nov., a moderate halophile isolated from a saline soil in northwest China.</title>
        <authorList>
            <person name="Gan L."/>
        </authorList>
    </citation>
    <scope>NUCLEOTIDE SEQUENCE [LARGE SCALE GENOMIC DNA]</scope>
    <source>
        <strain evidence="3 4">SCU50</strain>
    </source>
</reference>
<dbReference type="RefSeq" id="WP_153791803.1">
    <property type="nucleotide sequence ID" value="NZ_CP045915.1"/>
</dbReference>
<keyword evidence="2" id="KW-0802">TPR repeat</keyword>
<evidence type="ECO:0000256" key="2">
    <source>
        <dbReference type="ARBA" id="ARBA00022803"/>
    </source>
</evidence>
<dbReference type="PANTHER" id="PTHR45641">
    <property type="entry name" value="TETRATRICOPEPTIDE REPEAT PROTEIN (AFU_ORTHOLOGUE AFUA_6G03870)"/>
    <property type="match status" value="1"/>
</dbReference>
<keyword evidence="1" id="KW-0677">Repeat</keyword>
<dbReference type="KEGG" id="grc:GI584_15830"/>
<dbReference type="SUPFAM" id="SSF48452">
    <property type="entry name" value="TPR-like"/>
    <property type="match status" value="2"/>
</dbReference>
<keyword evidence="4" id="KW-1185">Reference proteome</keyword>
<protein>
    <submittedName>
        <fullName evidence="3">Tetratricopeptide repeat protein</fullName>
    </submittedName>
</protein>
<evidence type="ECO:0000313" key="4">
    <source>
        <dbReference type="Proteomes" id="UP000339690"/>
    </source>
</evidence>
<dbReference type="Gene3D" id="1.25.40.10">
    <property type="entry name" value="Tetratricopeptide repeat domain"/>
    <property type="match status" value="3"/>
</dbReference>
<proteinExistence type="predicted"/>
<dbReference type="InterPro" id="IPR011990">
    <property type="entry name" value="TPR-like_helical_dom_sf"/>
</dbReference>
<dbReference type="PANTHER" id="PTHR45641:SF19">
    <property type="entry name" value="NEPHROCYSTIN-3"/>
    <property type="match status" value="1"/>
</dbReference>
<sequence length="478" mass="56413">MEWKQKANTIIEKIQQGQHHLVQREVVEIEQQLKKIEELSNAELLFLHHTVALFYQAEKNYSLASHHFQQAIKHRYHDKEAEHIWLQAHFAFAKLDEQFKQFSQARMTLAKVLQYLEKKQASNIEIAFVYQRIGRLFYQEEELHQAHTQMEQARTLLLETLEPVDPMVMRVNDQLADIYVALEQPELAIQLFEDIITKEDTLLSDEGKAILLMKTGELHFHTDLKRARRIIDQAVKLVNTEHPLYVRGYMLLAEIEENLRAFPRAVKYYKQVLEIVNQKYEKDHFLVVFLHSKLGTIELKMGGDQKAKHFLETGLPLSEKYPKIRMQFLYALGKIYSKQEVYDKAFDMYTSFLQGLEAEDKIKTLAYANTLQAIAYNFLMQEDLDNAIVRYHEALSIYQKLGSNCRNEKGLTAIRLGYSYYQTGEIKQAERYYELGAVTIEKVHEQEIKQEAYLALVEFYKETNQPKKQYEYEHKLMI</sequence>
<dbReference type="SMART" id="SM00028">
    <property type="entry name" value="TPR"/>
    <property type="match status" value="7"/>
</dbReference>
<dbReference type="Proteomes" id="UP000339690">
    <property type="component" value="Chromosome"/>
</dbReference>
<dbReference type="InterPro" id="IPR019734">
    <property type="entry name" value="TPR_rpt"/>
</dbReference>
<evidence type="ECO:0000256" key="1">
    <source>
        <dbReference type="ARBA" id="ARBA00022737"/>
    </source>
</evidence>
<dbReference type="EMBL" id="CP045915">
    <property type="protein sequence ID" value="QGH35429.1"/>
    <property type="molecule type" value="Genomic_DNA"/>
</dbReference>
<gene>
    <name evidence="3" type="ORF">GI584_15830</name>
</gene>
<dbReference type="AlphaFoldDB" id="A0A5Q2TKG0"/>
<evidence type="ECO:0000313" key="3">
    <source>
        <dbReference type="EMBL" id="QGH35429.1"/>
    </source>
</evidence>
<organism evidence="3 4">
    <name type="scientific">Gracilibacillus salitolerans</name>
    <dbReference type="NCBI Taxonomy" id="2663022"/>
    <lineage>
        <taxon>Bacteria</taxon>
        <taxon>Bacillati</taxon>
        <taxon>Bacillota</taxon>
        <taxon>Bacilli</taxon>
        <taxon>Bacillales</taxon>
        <taxon>Bacillaceae</taxon>
        <taxon>Gracilibacillus</taxon>
    </lineage>
</organism>
<name>A0A5Q2TKG0_9BACI</name>
<accession>A0A5Q2TKG0</accession>